<feature type="region of interest" description="Disordered" evidence="1">
    <location>
        <begin position="1"/>
        <end position="36"/>
    </location>
</feature>
<keyword evidence="3" id="KW-1185">Reference proteome</keyword>
<name>A0A5B7I408_PORTR</name>
<gene>
    <name evidence="2" type="ORF">E2C01_070985</name>
</gene>
<dbReference type="Proteomes" id="UP000324222">
    <property type="component" value="Unassembled WGS sequence"/>
</dbReference>
<dbReference type="AlphaFoldDB" id="A0A5B7I408"/>
<reference evidence="2 3" key="1">
    <citation type="submission" date="2019-05" db="EMBL/GenBank/DDBJ databases">
        <title>Another draft genome of Portunus trituberculatus and its Hox gene families provides insights of decapod evolution.</title>
        <authorList>
            <person name="Jeong J.-H."/>
            <person name="Song I."/>
            <person name="Kim S."/>
            <person name="Choi T."/>
            <person name="Kim D."/>
            <person name="Ryu S."/>
            <person name="Kim W."/>
        </authorList>
    </citation>
    <scope>NUCLEOTIDE SEQUENCE [LARGE SCALE GENOMIC DNA]</scope>
    <source>
        <tissue evidence="2">Muscle</tissue>
    </source>
</reference>
<evidence type="ECO:0000256" key="1">
    <source>
        <dbReference type="SAM" id="MobiDB-lite"/>
    </source>
</evidence>
<sequence length="90" mass="10349">MYTDRKKNDRKYLQSNTPRIAGIEASQGYSRHPHVSGRQVRFFTRPPSPRGRCNELIISQVLETMLAATHDRTLIGLQRNRSLGNLISRN</sequence>
<accession>A0A5B7I408</accession>
<organism evidence="2 3">
    <name type="scientific">Portunus trituberculatus</name>
    <name type="common">Swimming crab</name>
    <name type="synonym">Neptunus trituberculatus</name>
    <dbReference type="NCBI Taxonomy" id="210409"/>
    <lineage>
        <taxon>Eukaryota</taxon>
        <taxon>Metazoa</taxon>
        <taxon>Ecdysozoa</taxon>
        <taxon>Arthropoda</taxon>
        <taxon>Crustacea</taxon>
        <taxon>Multicrustacea</taxon>
        <taxon>Malacostraca</taxon>
        <taxon>Eumalacostraca</taxon>
        <taxon>Eucarida</taxon>
        <taxon>Decapoda</taxon>
        <taxon>Pleocyemata</taxon>
        <taxon>Brachyura</taxon>
        <taxon>Eubrachyura</taxon>
        <taxon>Portunoidea</taxon>
        <taxon>Portunidae</taxon>
        <taxon>Portuninae</taxon>
        <taxon>Portunus</taxon>
    </lineage>
</organism>
<evidence type="ECO:0000313" key="3">
    <source>
        <dbReference type="Proteomes" id="UP000324222"/>
    </source>
</evidence>
<dbReference type="EMBL" id="VSRR010043645">
    <property type="protein sequence ID" value="MPC76569.1"/>
    <property type="molecule type" value="Genomic_DNA"/>
</dbReference>
<protein>
    <submittedName>
        <fullName evidence="2">Uncharacterized protein</fullName>
    </submittedName>
</protein>
<feature type="compositionally biased region" description="Basic and acidic residues" evidence="1">
    <location>
        <begin position="1"/>
        <end position="12"/>
    </location>
</feature>
<evidence type="ECO:0000313" key="2">
    <source>
        <dbReference type="EMBL" id="MPC76569.1"/>
    </source>
</evidence>
<proteinExistence type="predicted"/>
<comment type="caution">
    <text evidence="2">The sequence shown here is derived from an EMBL/GenBank/DDBJ whole genome shotgun (WGS) entry which is preliminary data.</text>
</comment>